<dbReference type="AlphaFoldDB" id="A0A1E3PQE6"/>
<gene>
    <name evidence="2" type="ORF">NADFUDRAFT_82061</name>
</gene>
<feature type="region of interest" description="Disordered" evidence="1">
    <location>
        <begin position="85"/>
        <end position="109"/>
    </location>
</feature>
<proteinExistence type="predicted"/>
<dbReference type="Proteomes" id="UP000095009">
    <property type="component" value="Unassembled WGS sequence"/>
</dbReference>
<sequence length="321" mass="35818">MQNNQLFQPQQPQQQQLSGGPPPSAQPPQNTSLQRSPLLLPQTEDIAVINKLLETLSNSLDEQWSTVDSVLGLVDQLQVAEPGSIPEITFSSNDSVKNGSNNDSDSPELIESFNLNKNLVNSTRDDHYDEDNGNSGLDTPTLNETSRIEHLQLANQNLRVQIQMTQIYTSIQAQLIQTYLHGIEKILGWLRTFVAHKLGQTLDLHHKHTAQIERLQDDSAQIIFRNAQLEGGIFKMTEMLRSSLRRICEKSDNDNSNTGANSYNISNGPTPNGPVGQYHSETKQRRSIGLAQFEGNIMLQAEFLNAEINTIKIGLADLKRN</sequence>
<feature type="region of interest" description="Disordered" evidence="1">
    <location>
        <begin position="251"/>
        <end position="283"/>
    </location>
</feature>
<feature type="compositionally biased region" description="Low complexity" evidence="1">
    <location>
        <begin position="1"/>
        <end position="19"/>
    </location>
</feature>
<feature type="region of interest" description="Disordered" evidence="1">
    <location>
        <begin position="1"/>
        <end position="34"/>
    </location>
</feature>
<name>A0A1E3PQE6_9ASCO</name>
<feature type="compositionally biased region" description="Polar residues" evidence="1">
    <location>
        <begin position="254"/>
        <end position="270"/>
    </location>
</feature>
<evidence type="ECO:0000313" key="3">
    <source>
        <dbReference type="Proteomes" id="UP000095009"/>
    </source>
</evidence>
<dbReference type="EMBL" id="KV454407">
    <property type="protein sequence ID" value="ODQ67641.1"/>
    <property type="molecule type" value="Genomic_DNA"/>
</dbReference>
<accession>A0A1E3PQE6</accession>
<organism evidence="2 3">
    <name type="scientific">Nadsonia fulvescens var. elongata DSM 6958</name>
    <dbReference type="NCBI Taxonomy" id="857566"/>
    <lineage>
        <taxon>Eukaryota</taxon>
        <taxon>Fungi</taxon>
        <taxon>Dikarya</taxon>
        <taxon>Ascomycota</taxon>
        <taxon>Saccharomycotina</taxon>
        <taxon>Dipodascomycetes</taxon>
        <taxon>Dipodascales</taxon>
        <taxon>Dipodascales incertae sedis</taxon>
        <taxon>Nadsonia</taxon>
    </lineage>
</organism>
<keyword evidence="3" id="KW-1185">Reference proteome</keyword>
<reference evidence="2 3" key="1">
    <citation type="journal article" date="2016" name="Proc. Natl. Acad. Sci. U.S.A.">
        <title>Comparative genomics of biotechnologically important yeasts.</title>
        <authorList>
            <person name="Riley R."/>
            <person name="Haridas S."/>
            <person name="Wolfe K.H."/>
            <person name="Lopes M.R."/>
            <person name="Hittinger C.T."/>
            <person name="Goeker M."/>
            <person name="Salamov A.A."/>
            <person name="Wisecaver J.H."/>
            <person name="Long T.M."/>
            <person name="Calvey C.H."/>
            <person name="Aerts A.L."/>
            <person name="Barry K.W."/>
            <person name="Choi C."/>
            <person name="Clum A."/>
            <person name="Coughlan A.Y."/>
            <person name="Deshpande S."/>
            <person name="Douglass A.P."/>
            <person name="Hanson S.J."/>
            <person name="Klenk H.-P."/>
            <person name="LaButti K.M."/>
            <person name="Lapidus A."/>
            <person name="Lindquist E.A."/>
            <person name="Lipzen A.M."/>
            <person name="Meier-Kolthoff J.P."/>
            <person name="Ohm R.A."/>
            <person name="Otillar R.P."/>
            <person name="Pangilinan J.L."/>
            <person name="Peng Y."/>
            <person name="Rokas A."/>
            <person name="Rosa C.A."/>
            <person name="Scheuner C."/>
            <person name="Sibirny A.A."/>
            <person name="Slot J.C."/>
            <person name="Stielow J.B."/>
            <person name="Sun H."/>
            <person name="Kurtzman C.P."/>
            <person name="Blackwell M."/>
            <person name="Grigoriev I.V."/>
            <person name="Jeffries T.W."/>
        </authorList>
    </citation>
    <scope>NUCLEOTIDE SEQUENCE [LARGE SCALE GENOMIC DNA]</scope>
    <source>
        <strain evidence="2 3">DSM 6958</strain>
    </source>
</reference>
<evidence type="ECO:0000256" key="1">
    <source>
        <dbReference type="SAM" id="MobiDB-lite"/>
    </source>
</evidence>
<evidence type="ECO:0000313" key="2">
    <source>
        <dbReference type="EMBL" id="ODQ67641.1"/>
    </source>
</evidence>
<protein>
    <submittedName>
        <fullName evidence="2">Uncharacterized protein</fullName>
    </submittedName>
</protein>
<feature type="compositionally biased region" description="Polar residues" evidence="1">
    <location>
        <begin position="89"/>
        <end position="104"/>
    </location>
</feature>